<feature type="transmembrane region" description="Helical" evidence="22">
    <location>
        <begin position="294"/>
        <end position="312"/>
    </location>
</feature>
<dbReference type="EC" id="7.2.2.8" evidence="3"/>
<keyword evidence="11" id="KW-0187">Copper transport</keyword>
<dbReference type="NCBIfam" id="TIGR01525">
    <property type="entry name" value="ATPase-IB_hvy"/>
    <property type="match status" value="1"/>
</dbReference>
<gene>
    <name evidence="24" type="ORF">J2T19_003727</name>
</gene>
<evidence type="ECO:0000256" key="19">
    <source>
        <dbReference type="ARBA" id="ARBA00029719"/>
    </source>
</evidence>
<dbReference type="Pfam" id="PF00403">
    <property type="entry name" value="HMA"/>
    <property type="match status" value="2"/>
</dbReference>
<keyword evidence="6" id="KW-0597">Phosphoprotein</keyword>
<dbReference type="Pfam" id="PF00702">
    <property type="entry name" value="Hydrolase"/>
    <property type="match status" value="1"/>
</dbReference>
<dbReference type="InterPro" id="IPR006121">
    <property type="entry name" value="HMA_dom"/>
</dbReference>
<dbReference type="NCBIfam" id="TIGR00003">
    <property type="entry name" value="copper ion binding protein"/>
    <property type="match status" value="2"/>
</dbReference>
<evidence type="ECO:0000313" key="24">
    <source>
        <dbReference type="EMBL" id="MDQ0172250.1"/>
    </source>
</evidence>
<feature type="transmembrane region" description="Helical" evidence="22">
    <location>
        <begin position="813"/>
        <end position="831"/>
    </location>
</feature>
<evidence type="ECO:0000259" key="23">
    <source>
        <dbReference type="PROSITE" id="PS50846"/>
    </source>
</evidence>
<feature type="transmembrane region" description="Helical" evidence="22">
    <location>
        <begin position="218"/>
        <end position="237"/>
    </location>
</feature>
<dbReference type="Gene3D" id="3.40.50.1000">
    <property type="entry name" value="HAD superfamily/HAD-like"/>
    <property type="match status" value="1"/>
</dbReference>
<keyword evidence="8 22" id="KW-0479">Metal-binding</keyword>
<evidence type="ECO:0000256" key="15">
    <source>
        <dbReference type="ARBA" id="ARBA00022989"/>
    </source>
</evidence>
<keyword evidence="17" id="KW-0406">Ion transport</keyword>
<comment type="caution">
    <text evidence="24">The sequence shown here is derived from an EMBL/GenBank/DDBJ whole genome shotgun (WGS) entry which is preliminary data.</text>
</comment>
<keyword evidence="16" id="KW-0186">Copper</keyword>
<keyword evidence="22" id="KW-1003">Cell membrane</keyword>
<feature type="transmembrane region" description="Helical" evidence="22">
    <location>
        <begin position="181"/>
        <end position="206"/>
    </location>
</feature>
<evidence type="ECO:0000256" key="18">
    <source>
        <dbReference type="ARBA" id="ARBA00023136"/>
    </source>
</evidence>
<reference evidence="24 25" key="1">
    <citation type="submission" date="2023-07" db="EMBL/GenBank/DDBJ databases">
        <title>Sorghum-associated microbial communities from plants grown in Nebraska, USA.</title>
        <authorList>
            <person name="Schachtman D."/>
        </authorList>
    </citation>
    <scope>NUCLEOTIDE SEQUENCE [LARGE SCALE GENOMIC DNA]</scope>
    <source>
        <strain evidence="24 25">DS1314</strain>
    </source>
</reference>
<dbReference type="PRINTS" id="PR00943">
    <property type="entry name" value="CUATPASE"/>
</dbReference>
<evidence type="ECO:0000256" key="7">
    <source>
        <dbReference type="ARBA" id="ARBA00022692"/>
    </source>
</evidence>
<feature type="transmembrane region" description="Helical" evidence="22">
    <location>
        <begin position="249"/>
        <end position="274"/>
    </location>
</feature>
<dbReference type="Proteomes" id="UP001233836">
    <property type="component" value="Unassembled WGS sequence"/>
</dbReference>
<proteinExistence type="inferred from homology"/>
<feature type="domain" description="HMA" evidence="23">
    <location>
        <begin position="92"/>
        <end position="158"/>
    </location>
</feature>
<keyword evidence="15 22" id="KW-1133">Transmembrane helix</keyword>
<feature type="transmembrane region" description="Helical" evidence="22">
    <location>
        <begin position="480"/>
        <end position="497"/>
    </location>
</feature>
<dbReference type="InterPro" id="IPR006122">
    <property type="entry name" value="HMA_Cu_ion-bd"/>
</dbReference>
<dbReference type="InterPro" id="IPR017969">
    <property type="entry name" value="Heavy-metal-associated_CS"/>
</dbReference>
<feature type="transmembrane region" description="Helical" evidence="22">
    <location>
        <begin position="445"/>
        <end position="468"/>
    </location>
</feature>
<dbReference type="InterPro" id="IPR023298">
    <property type="entry name" value="ATPase_P-typ_TM_dom_sf"/>
</dbReference>
<keyword evidence="5" id="KW-0813">Transport</keyword>
<keyword evidence="25" id="KW-1185">Reference proteome</keyword>
<keyword evidence="10 22" id="KW-0547">Nucleotide-binding</keyword>
<dbReference type="SFLD" id="SFLDS00003">
    <property type="entry name" value="Haloacid_Dehalogenase"/>
    <property type="match status" value="1"/>
</dbReference>
<dbReference type="Gene3D" id="3.30.70.100">
    <property type="match status" value="2"/>
</dbReference>
<evidence type="ECO:0000256" key="2">
    <source>
        <dbReference type="ARBA" id="ARBA00006024"/>
    </source>
</evidence>
<evidence type="ECO:0000256" key="17">
    <source>
        <dbReference type="ARBA" id="ARBA00023065"/>
    </source>
</evidence>
<accession>A0ABT9WGF9</accession>
<name>A0ABT9WGF9_9BACL</name>
<dbReference type="InterPro" id="IPR059000">
    <property type="entry name" value="ATPase_P-type_domA"/>
</dbReference>
<dbReference type="EMBL" id="JAUSTI010000010">
    <property type="protein sequence ID" value="MDQ0172250.1"/>
    <property type="molecule type" value="Genomic_DNA"/>
</dbReference>
<evidence type="ECO:0000256" key="21">
    <source>
        <dbReference type="ARBA" id="ARBA00049289"/>
    </source>
</evidence>
<dbReference type="Gene3D" id="2.70.150.10">
    <property type="entry name" value="Calcium-transporting ATPase, cytoplasmic transduction domain A"/>
    <property type="match status" value="1"/>
</dbReference>
<evidence type="ECO:0000256" key="8">
    <source>
        <dbReference type="ARBA" id="ARBA00022723"/>
    </source>
</evidence>
<evidence type="ECO:0000256" key="10">
    <source>
        <dbReference type="ARBA" id="ARBA00022741"/>
    </source>
</evidence>
<comment type="catalytic activity">
    <reaction evidence="21">
        <text>Cu(+)(in) + ATP + H2O = Cu(+)(out) + ADP + phosphate + H(+)</text>
        <dbReference type="Rhea" id="RHEA:25792"/>
        <dbReference type="ChEBI" id="CHEBI:15377"/>
        <dbReference type="ChEBI" id="CHEBI:15378"/>
        <dbReference type="ChEBI" id="CHEBI:30616"/>
        <dbReference type="ChEBI" id="CHEBI:43474"/>
        <dbReference type="ChEBI" id="CHEBI:49552"/>
        <dbReference type="ChEBI" id="CHEBI:456216"/>
        <dbReference type="EC" id="7.2.2.8"/>
    </reaction>
</comment>
<evidence type="ECO:0000256" key="6">
    <source>
        <dbReference type="ARBA" id="ARBA00022553"/>
    </source>
</evidence>
<dbReference type="NCBIfam" id="TIGR01494">
    <property type="entry name" value="ATPase_P-type"/>
    <property type="match status" value="1"/>
</dbReference>
<sequence>MDKPATENTATGSALPPVEGTSGVLTTLQITGMTCAACSSRIEKGLSRMEGVNQANVNLAIEQATVKYDPKVINVNQLRDKVEALGYGTVTESVDLDITGMTCAACSARIEKGLSRLPGVSRANVNLALETGHVEYTAGVLKASDITAKIRQLGYGAELQQTGEETSSVRERELQRKKWKWMISAALSIPLLWAMVGHFSFTSWIWVPDLFMNPWFQLLLATPVQFVIGWQFYVGAYKALRSGSANMDVLVALGTSAAFFYSLYLTLTSGYLPAGTMDHGAMETSTAAVPMVELYYETSAILITLILLGKWFEAVAKGRSSQAIKSLIELAPREARVIREGQEVVIPANYVAVGDLVLVKPGDSIPVDGIVEEGQSSVDESMLSGESLPVDKKPGDAVTGATLNKNGMLRIKATRVGADTALSQIIKVVEQAQGSKAPIQRIADVISGIFVPIVVGVAAVTFLIWYFFASPGDFAGSLEKAIAVLVIACPCALGLATPTSVMAGSGRAAEYGILFKGGEHLESAQQIQTVVLDKTGTVTQGKPVLTNVVTASNWTETELLERVGAAERNSEHPLAEAIVEGIQGKGIALSQSDQFDNIPGYGVRARVQGQEILVGTRRLLADAKVNVPDGTVAQMNQLEEQGRTAMLVAIDGVWAGVVAVADTIKETSREAVARLQAMGIDVIMITGDNERTARAVAEQAGIRDVLAEVLPEGKAAEVKKLQDNGRKVAMVGDGINDAPALATADIGMAIGTGTDVAMEAADITLMRGDLNSIADAIEMSRRTMGNIKQNLFWALGYNVIGIPIAAVGFLAPWLAGAAMAFSSVSVVLNALRLQRMKLQHKG</sequence>
<dbReference type="InterPro" id="IPR036412">
    <property type="entry name" value="HAD-like_sf"/>
</dbReference>
<evidence type="ECO:0000256" key="20">
    <source>
        <dbReference type="ARBA" id="ARBA00033239"/>
    </source>
</evidence>
<feature type="transmembrane region" description="Helical" evidence="22">
    <location>
        <begin position="790"/>
        <end position="807"/>
    </location>
</feature>
<evidence type="ECO:0000256" key="11">
    <source>
        <dbReference type="ARBA" id="ARBA00022796"/>
    </source>
</evidence>
<dbReference type="PRINTS" id="PR00119">
    <property type="entry name" value="CATATPASE"/>
</dbReference>
<dbReference type="PROSITE" id="PS01047">
    <property type="entry name" value="HMA_1"/>
    <property type="match status" value="2"/>
</dbReference>
<dbReference type="SUPFAM" id="SSF56784">
    <property type="entry name" value="HAD-like"/>
    <property type="match status" value="1"/>
</dbReference>
<evidence type="ECO:0000256" key="22">
    <source>
        <dbReference type="RuleBase" id="RU362081"/>
    </source>
</evidence>
<evidence type="ECO:0000256" key="12">
    <source>
        <dbReference type="ARBA" id="ARBA00022840"/>
    </source>
</evidence>
<dbReference type="NCBIfam" id="TIGR01511">
    <property type="entry name" value="ATPase-IB1_Cu"/>
    <property type="match status" value="1"/>
</dbReference>
<dbReference type="PRINTS" id="PR00942">
    <property type="entry name" value="CUATPASEI"/>
</dbReference>
<dbReference type="InterPro" id="IPR008250">
    <property type="entry name" value="ATPase_P-typ_transduc_dom_A_sf"/>
</dbReference>
<dbReference type="SUPFAM" id="SSF81665">
    <property type="entry name" value="Calcium ATPase, transmembrane domain M"/>
    <property type="match status" value="1"/>
</dbReference>
<dbReference type="PROSITE" id="PS00154">
    <property type="entry name" value="ATPASE_E1_E2"/>
    <property type="match status" value="1"/>
</dbReference>
<protein>
    <recommendedName>
        <fullName evidence="4">Copper-exporting P-type ATPase</fullName>
        <ecNumber evidence="3">7.2.2.8</ecNumber>
    </recommendedName>
    <alternativeName>
        <fullName evidence="19">Copper-exporting P-type ATPase A</fullName>
    </alternativeName>
    <alternativeName>
        <fullName evidence="20">Cu(+)-exporting ATPase</fullName>
    </alternativeName>
</protein>
<dbReference type="InterPro" id="IPR036163">
    <property type="entry name" value="HMA_dom_sf"/>
</dbReference>
<dbReference type="Pfam" id="PF00122">
    <property type="entry name" value="E1-E2_ATPase"/>
    <property type="match status" value="1"/>
</dbReference>
<evidence type="ECO:0000256" key="4">
    <source>
        <dbReference type="ARBA" id="ARBA00015102"/>
    </source>
</evidence>
<dbReference type="Gene3D" id="3.40.1110.10">
    <property type="entry name" value="Calcium-transporting ATPase, cytoplasmic domain N"/>
    <property type="match status" value="2"/>
</dbReference>
<evidence type="ECO:0000256" key="14">
    <source>
        <dbReference type="ARBA" id="ARBA00022967"/>
    </source>
</evidence>
<dbReference type="RefSeq" id="WP_307218248.1">
    <property type="nucleotide sequence ID" value="NZ_JAUSTI010000010.1"/>
</dbReference>
<keyword evidence="18 22" id="KW-0472">Membrane</keyword>
<dbReference type="PANTHER" id="PTHR43520:SF8">
    <property type="entry name" value="P-TYPE CU(+) TRANSPORTER"/>
    <property type="match status" value="1"/>
</dbReference>
<dbReference type="SUPFAM" id="SSF55008">
    <property type="entry name" value="HMA, heavy metal-associated domain"/>
    <property type="match status" value="2"/>
</dbReference>
<dbReference type="InterPro" id="IPR027256">
    <property type="entry name" value="P-typ_ATPase_IB"/>
</dbReference>
<dbReference type="CDD" id="cd00371">
    <property type="entry name" value="HMA"/>
    <property type="match status" value="2"/>
</dbReference>
<dbReference type="InterPro" id="IPR001757">
    <property type="entry name" value="P_typ_ATPase"/>
</dbReference>
<dbReference type="InterPro" id="IPR023214">
    <property type="entry name" value="HAD_sf"/>
</dbReference>
<dbReference type="InterPro" id="IPR044492">
    <property type="entry name" value="P_typ_ATPase_HD_dom"/>
</dbReference>
<evidence type="ECO:0000256" key="9">
    <source>
        <dbReference type="ARBA" id="ARBA00022737"/>
    </source>
</evidence>
<dbReference type="SFLD" id="SFLDG00002">
    <property type="entry name" value="C1.7:_P-type_atpase_like"/>
    <property type="match status" value="1"/>
</dbReference>
<keyword evidence="14" id="KW-1278">Translocase</keyword>
<comment type="subcellular location">
    <subcellularLocation>
        <location evidence="22">Cell membrane</location>
    </subcellularLocation>
    <subcellularLocation>
        <location evidence="1">Endomembrane system</location>
        <topology evidence="1">Multi-pass membrane protein</topology>
    </subcellularLocation>
</comment>
<dbReference type="InterPro" id="IPR018303">
    <property type="entry name" value="ATPase_P-typ_P_site"/>
</dbReference>
<dbReference type="SUPFAM" id="SSF81653">
    <property type="entry name" value="Calcium ATPase, transduction domain A"/>
    <property type="match status" value="1"/>
</dbReference>
<dbReference type="PANTHER" id="PTHR43520">
    <property type="entry name" value="ATP7, ISOFORM B"/>
    <property type="match status" value="1"/>
</dbReference>
<comment type="similarity">
    <text evidence="2 22">Belongs to the cation transport ATPase (P-type) (TC 3.A.3) family. Type IB subfamily.</text>
</comment>
<evidence type="ECO:0000256" key="5">
    <source>
        <dbReference type="ARBA" id="ARBA00022448"/>
    </source>
</evidence>
<feature type="domain" description="HMA" evidence="23">
    <location>
        <begin position="24"/>
        <end position="90"/>
    </location>
</feature>
<dbReference type="SFLD" id="SFLDF00027">
    <property type="entry name" value="p-type_atpase"/>
    <property type="match status" value="1"/>
</dbReference>
<evidence type="ECO:0000256" key="3">
    <source>
        <dbReference type="ARBA" id="ARBA00012517"/>
    </source>
</evidence>
<keyword evidence="12 22" id="KW-0067">ATP-binding</keyword>
<evidence type="ECO:0000313" key="25">
    <source>
        <dbReference type="Proteomes" id="UP001233836"/>
    </source>
</evidence>
<keyword evidence="13" id="KW-0460">Magnesium</keyword>
<dbReference type="PROSITE" id="PS50846">
    <property type="entry name" value="HMA_2"/>
    <property type="match status" value="2"/>
</dbReference>
<keyword evidence="7 22" id="KW-0812">Transmembrane</keyword>
<evidence type="ECO:0000256" key="16">
    <source>
        <dbReference type="ARBA" id="ARBA00023008"/>
    </source>
</evidence>
<evidence type="ECO:0000256" key="13">
    <source>
        <dbReference type="ARBA" id="ARBA00022842"/>
    </source>
</evidence>
<organism evidence="24 25">
    <name type="scientific">Paenibacillus tundrae</name>
    <dbReference type="NCBI Taxonomy" id="528187"/>
    <lineage>
        <taxon>Bacteria</taxon>
        <taxon>Bacillati</taxon>
        <taxon>Bacillota</taxon>
        <taxon>Bacilli</taxon>
        <taxon>Bacillales</taxon>
        <taxon>Paenibacillaceae</taxon>
        <taxon>Paenibacillus</taxon>
    </lineage>
</organism>
<dbReference type="CDD" id="cd02094">
    <property type="entry name" value="P-type_ATPase_Cu-like"/>
    <property type="match status" value="1"/>
</dbReference>
<evidence type="ECO:0000256" key="1">
    <source>
        <dbReference type="ARBA" id="ARBA00004127"/>
    </source>
</evidence>
<dbReference type="InterPro" id="IPR023299">
    <property type="entry name" value="ATPase_P-typ_cyto_dom_N"/>
</dbReference>
<keyword evidence="9" id="KW-0677">Repeat</keyword>